<proteinExistence type="predicted"/>
<dbReference type="Gene3D" id="2.60.40.4350">
    <property type="match status" value="1"/>
</dbReference>
<protein>
    <submittedName>
        <fullName evidence="1">Type III-B CRISPR module-associated protein Cmr3</fullName>
    </submittedName>
</protein>
<dbReference type="Pfam" id="PF09700">
    <property type="entry name" value="Cas_Cmr3"/>
    <property type="match status" value="1"/>
</dbReference>
<name>A0A4U2Q026_9BACL</name>
<accession>A0A4U2Q026</accession>
<evidence type="ECO:0000313" key="1">
    <source>
        <dbReference type="EMBL" id="TKH43946.1"/>
    </source>
</evidence>
<dbReference type="NCBIfam" id="TIGR01888">
    <property type="entry name" value="cas_cmr3"/>
    <property type="match status" value="1"/>
</dbReference>
<dbReference type="Gene3D" id="3.30.70.2940">
    <property type="match status" value="1"/>
</dbReference>
<dbReference type="Proteomes" id="UP000308114">
    <property type="component" value="Unassembled WGS sequence"/>
</dbReference>
<dbReference type="RefSeq" id="WP_137061807.1">
    <property type="nucleotide sequence ID" value="NZ_PNXQ01000012.1"/>
</dbReference>
<dbReference type="EMBL" id="PNXQ01000012">
    <property type="protein sequence ID" value="TKH43946.1"/>
    <property type="molecule type" value="Genomic_DNA"/>
</dbReference>
<gene>
    <name evidence="1" type="primary">cmr3</name>
    <name evidence="1" type="ORF">C1I60_11350</name>
</gene>
<evidence type="ECO:0000313" key="2">
    <source>
        <dbReference type="Proteomes" id="UP000308114"/>
    </source>
</evidence>
<dbReference type="InterPro" id="IPR010165">
    <property type="entry name" value="CRISPR-Cmr3_IIIB"/>
</dbReference>
<organism evidence="1 2">
    <name type="scientific">Paenibacillus terrae</name>
    <dbReference type="NCBI Taxonomy" id="159743"/>
    <lineage>
        <taxon>Bacteria</taxon>
        <taxon>Bacillati</taxon>
        <taxon>Bacillota</taxon>
        <taxon>Bacilli</taxon>
        <taxon>Bacillales</taxon>
        <taxon>Paenibacillaceae</taxon>
        <taxon>Paenibacillus</taxon>
    </lineage>
</organism>
<comment type="caution">
    <text evidence="1">The sequence shown here is derived from an EMBL/GenBank/DDBJ whole genome shotgun (WGS) entry which is preliminary data.</text>
</comment>
<sequence length="429" mass="48862">MERSIQIQPLDPLMIRDGRPFGATPGARAHSLNTVTPGVIAGTLRTLMRQQCSQYSTLAKVDVRGPIYMLEDRLFYPMPHDLDLYEPESDHGADRDKKGSISVHVRRPCQPPKEQEQVKQGFLGTGNTGLHEDKLWPIGMTQNIKKNLKSAPAYVSEEWMIRWLCDEISPQEWADTIGQWRNQQTEKKNKTPSTEHFIAPFAREVRTHTAIQPNTYTAKDQALFSTESLVLPPDLSLVAHVKIPKDLKWTGEINGLHSLGGKRRLAHFQEIEDSQKQSNIWTCPEKVLQAVAAHPKYVRMVLTTPAYFSKGWLPGWLNEELESTEKLDHKLPIKLKLRWACVPRWQAVSGWSYGKNKAKAVRRMAPAGSVYFFEVVKGDPVELVRSKWLASMSDEDRRHAFFDKQDGYGLATWGIWTPLETMRGLENGN</sequence>
<dbReference type="InterPro" id="IPR019117">
    <property type="entry name" value="CRISPR-assoc_protein_Cmr3"/>
</dbReference>
<reference evidence="1 2" key="1">
    <citation type="submission" date="2018-01" db="EMBL/GenBank/DDBJ databases">
        <title>Bacillales members from the olive rhizosphere are effective biological control agents against Verticillium dahliae.</title>
        <authorList>
            <person name="Gomez-Lama C."/>
            <person name="Legarda G."/>
            <person name="Ruano-Rosa D."/>
            <person name="Pizarro-Tobias P."/>
            <person name="Valverde-Corredor A."/>
            <person name="Niqui J.L."/>
            <person name="Trivino J.C."/>
            <person name="Roca A."/>
            <person name="Mercado-Blanco J."/>
        </authorList>
    </citation>
    <scope>NUCLEOTIDE SEQUENCE [LARGE SCALE GENOMIC DNA]</scope>
    <source>
        <strain evidence="1 2">PIC167</strain>
    </source>
</reference>
<dbReference type="AlphaFoldDB" id="A0A4U2Q026"/>